<dbReference type="EMBL" id="CP046172">
    <property type="protein sequence ID" value="QIS13144.1"/>
    <property type="molecule type" value="Genomic_DNA"/>
</dbReference>
<dbReference type="AlphaFoldDB" id="A0A6G9YIY1"/>
<evidence type="ECO:0000313" key="2">
    <source>
        <dbReference type="EMBL" id="QIS13144.1"/>
    </source>
</evidence>
<evidence type="ECO:0000256" key="1">
    <source>
        <dbReference type="SAM" id="MobiDB-lite"/>
    </source>
</evidence>
<dbReference type="RefSeq" id="WP_167475720.1">
    <property type="nucleotide sequence ID" value="NZ_CP046172.1"/>
</dbReference>
<evidence type="ECO:0000313" key="3">
    <source>
        <dbReference type="Proteomes" id="UP000503540"/>
    </source>
</evidence>
<protein>
    <submittedName>
        <fullName evidence="2">Uncharacterized protein</fullName>
    </submittedName>
</protein>
<dbReference type="KEGG" id="nah:F5544_26450"/>
<reference evidence="2 3" key="1">
    <citation type="journal article" date="2019" name="ACS Chem. Biol.">
        <title>Identification and Mobilization of a Cryptic Antibiotic Biosynthesis Gene Locus from a Human-Pathogenic Nocardia Isolate.</title>
        <authorList>
            <person name="Herisse M."/>
            <person name="Ishida K."/>
            <person name="Porter J.L."/>
            <person name="Howden B."/>
            <person name="Hertweck C."/>
            <person name="Stinear T.P."/>
            <person name="Pidot S.J."/>
        </authorList>
    </citation>
    <scope>NUCLEOTIDE SEQUENCE [LARGE SCALE GENOMIC DNA]</scope>
    <source>
        <strain evidence="2 3">AUSMDU00012717</strain>
    </source>
</reference>
<dbReference type="Proteomes" id="UP000503540">
    <property type="component" value="Chromosome"/>
</dbReference>
<gene>
    <name evidence="2" type="ORF">F5544_26450</name>
</gene>
<accession>A0A6G9YIY1</accession>
<name>A0A6G9YIY1_9NOCA</name>
<keyword evidence="3" id="KW-1185">Reference proteome</keyword>
<feature type="region of interest" description="Disordered" evidence="1">
    <location>
        <begin position="192"/>
        <end position="226"/>
    </location>
</feature>
<organism evidence="2 3">
    <name type="scientific">Nocardia arthritidis</name>
    <dbReference type="NCBI Taxonomy" id="228602"/>
    <lineage>
        <taxon>Bacteria</taxon>
        <taxon>Bacillati</taxon>
        <taxon>Actinomycetota</taxon>
        <taxon>Actinomycetes</taxon>
        <taxon>Mycobacteriales</taxon>
        <taxon>Nocardiaceae</taxon>
        <taxon>Nocardia</taxon>
    </lineage>
</organism>
<proteinExistence type="predicted"/>
<sequence>MPGPARAMSCAAAYARLRKLANEQVIRLAEPSTANRVLLDGLGPHTPGIIAGVRLHDTAGAPYRPGLLDPRNALALIRFTEFLRDNFGVTELLLDAGGHCAALRESHRTGRAIDVAGVVMLVGEVRRRITVADHWGGVATAATPGGDWPAHAGPSLRYRLDEPDAHPLGDPDGDMFVADFFRSVYDFAAGEWQDRSTGPDPAGPPTAIGEPSLIRHPDHPGCPVAPHRRRRYRTHLHLQIGGTE</sequence>